<name>A0A6D2HAV8_9BRAS</name>
<evidence type="ECO:0000313" key="3">
    <source>
        <dbReference type="Proteomes" id="UP000467841"/>
    </source>
</evidence>
<keyword evidence="3" id="KW-1185">Reference proteome</keyword>
<sequence length="89" mass="9813">MVHDAKIQELVDPAGSSLTTKVRSSSGTFFRTPYLVALDDRSSGDTFGSQSRPREWLLAYPPQIGRSGSNPSLENARADQGNLWSPLRY</sequence>
<proteinExistence type="predicted"/>
<dbReference type="AlphaFoldDB" id="A0A6D2HAV8"/>
<feature type="region of interest" description="Disordered" evidence="1">
    <location>
        <begin position="61"/>
        <end position="89"/>
    </location>
</feature>
<gene>
    <name evidence="2" type="ORF">MERR_LOCUS133</name>
</gene>
<protein>
    <submittedName>
        <fullName evidence="2">Uncharacterized protein</fullName>
    </submittedName>
</protein>
<dbReference type="Proteomes" id="UP000467841">
    <property type="component" value="Unassembled WGS sequence"/>
</dbReference>
<dbReference type="EMBL" id="CACVBM020000011">
    <property type="protein sequence ID" value="CAA7012899.1"/>
    <property type="molecule type" value="Genomic_DNA"/>
</dbReference>
<organism evidence="2 3">
    <name type="scientific">Microthlaspi erraticum</name>
    <dbReference type="NCBI Taxonomy" id="1685480"/>
    <lineage>
        <taxon>Eukaryota</taxon>
        <taxon>Viridiplantae</taxon>
        <taxon>Streptophyta</taxon>
        <taxon>Embryophyta</taxon>
        <taxon>Tracheophyta</taxon>
        <taxon>Spermatophyta</taxon>
        <taxon>Magnoliopsida</taxon>
        <taxon>eudicotyledons</taxon>
        <taxon>Gunneridae</taxon>
        <taxon>Pentapetalae</taxon>
        <taxon>rosids</taxon>
        <taxon>malvids</taxon>
        <taxon>Brassicales</taxon>
        <taxon>Brassicaceae</taxon>
        <taxon>Coluteocarpeae</taxon>
        <taxon>Microthlaspi</taxon>
    </lineage>
</organism>
<accession>A0A6D2HAV8</accession>
<reference evidence="2" key="1">
    <citation type="submission" date="2020-01" db="EMBL/GenBank/DDBJ databases">
        <authorList>
            <person name="Mishra B."/>
        </authorList>
    </citation>
    <scope>NUCLEOTIDE SEQUENCE [LARGE SCALE GENOMIC DNA]</scope>
</reference>
<evidence type="ECO:0000256" key="1">
    <source>
        <dbReference type="SAM" id="MobiDB-lite"/>
    </source>
</evidence>
<evidence type="ECO:0000313" key="2">
    <source>
        <dbReference type="EMBL" id="CAA7012899.1"/>
    </source>
</evidence>
<comment type="caution">
    <text evidence="2">The sequence shown here is derived from an EMBL/GenBank/DDBJ whole genome shotgun (WGS) entry which is preliminary data.</text>
</comment>